<evidence type="ECO:0000313" key="1">
    <source>
        <dbReference type="EMBL" id="GMR39243.1"/>
    </source>
</evidence>
<dbReference type="Proteomes" id="UP001328107">
    <property type="component" value="Unassembled WGS sequence"/>
</dbReference>
<evidence type="ECO:0000313" key="2">
    <source>
        <dbReference type="Proteomes" id="UP001328107"/>
    </source>
</evidence>
<reference evidence="2" key="1">
    <citation type="submission" date="2022-10" db="EMBL/GenBank/DDBJ databases">
        <title>Genome assembly of Pristionchus species.</title>
        <authorList>
            <person name="Yoshida K."/>
            <person name="Sommer R.J."/>
        </authorList>
    </citation>
    <scope>NUCLEOTIDE SEQUENCE [LARGE SCALE GENOMIC DNA]</scope>
    <source>
        <strain evidence="2">RS5460</strain>
    </source>
</reference>
<organism evidence="1 2">
    <name type="scientific">Pristionchus mayeri</name>
    <dbReference type="NCBI Taxonomy" id="1317129"/>
    <lineage>
        <taxon>Eukaryota</taxon>
        <taxon>Metazoa</taxon>
        <taxon>Ecdysozoa</taxon>
        <taxon>Nematoda</taxon>
        <taxon>Chromadorea</taxon>
        <taxon>Rhabditida</taxon>
        <taxon>Rhabditina</taxon>
        <taxon>Diplogasteromorpha</taxon>
        <taxon>Diplogasteroidea</taxon>
        <taxon>Neodiplogasteridae</taxon>
        <taxon>Pristionchus</taxon>
    </lineage>
</organism>
<evidence type="ECO:0008006" key="3">
    <source>
        <dbReference type="Google" id="ProtNLM"/>
    </source>
</evidence>
<keyword evidence="2" id="KW-1185">Reference proteome</keyword>
<name>A0AAN5C6G5_9BILA</name>
<sequence>MAFSSVSQLVNVSGRSRSGSRWKVFAHGSYCSQWDCAIHRHPHQHHIHVKNMHKDMRGIEGISGRMEKEGVRIGLLELQAKQFTITSLVSDNDGKIKKMMEDHPRFSQIVHHCDFWHLVKGLNKVLRELAKRKECPNLEYWRRKIVDHCYAMHEKFPDDRNTGLEYMKSALAHVCDRHTHFEKVVSIHIGTCVYSG</sequence>
<protein>
    <recommendedName>
        <fullName evidence="3">Transposase</fullName>
    </recommendedName>
</protein>
<accession>A0AAN5C6G5</accession>
<gene>
    <name evidence="1" type="ORF">PMAYCL1PPCAC_09438</name>
</gene>
<dbReference type="PANTHER" id="PTHR31751:SF42">
    <property type="entry name" value="PROTEIN CBG10204"/>
    <property type="match status" value="1"/>
</dbReference>
<dbReference type="EMBL" id="BTRK01000002">
    <property type="protein sequence ID" value="GMR39243.1"/>
    <property type="molecule type" value="Genomic_DNA"/>
</dbReference>
<dbReference type="PANTHER" id="PTHR31751">
    <property type="entry name" value="SI:CH211-108C17.2-RELATED-RELATED"/>
    <property type="match status" value="1"/>
</dbReference>
<dbReference type="AlphaFoldDB" id="A0AAN5C6G5"/>
<comment type="caution">
    <text evidence="1">The sequence shown here is derived from an EMBL/GenBank/DDBJ whole genome shotgun (WGS) entry which is preliminary data.</text>
</comment>
<proteinExistence type="predicted"/>